<feature type="domain" description="DNA-directed RNA polymerase C-terminal" evidence="1">
    <location>
        <begin position="45"/>
        <end position="88"/>
    </location>
</feature>
<evidence type="ECO:0000313" key="3">
    <source>
        <dbReference type="Proteomes" id="UP001206925"/>
    </source>
</evidence>
<keyword evidence="3" id="KW-1185">Reference proteome</keyword>
<name>A0AAD5GXU1_AMBAR</name>
<sequence>MASRKTQRAGTTLNYRTMEAKSGGIGLHTVSKQEEIRGTSCRWEDDSSNGLQHYVALGMDKLAVAVNMVQGEKPDDVTYGIASRVMQREIPRVINM</sequence>
<dbReference type="EMBL" id="JAMZMK010000980">
    <property type="protein sequence ID" value="KAI7755593.1"/>
    <property type="molecule type" value="Genomic_DNA"/>
</dbReference>
<organism evidence="2 3">
    <name type="scientific">Ambrosia artemisiifolia</name>
    <name type="common">Common ragweed</name>
    <dbReference type="NCBI Taxonomy" id="4212"/>
    <lineage>
        <taxon>Eukaryota</taxon>
        <taxon>Viridiplantae</taxon>
        <taxon>Streptophyta</taxon>
        <taxon>Embryophyta</taxon>
        <taxon>Tracheophyta</taxon>
        <taxon>Spermatophyta</taxon>
        <taxon>Magnoliopsida</taxon>
        <taxon>eudicotyledons</taxon>
        <taxon>Gunneridae</taxon>
        <taxon>Pentapetalae</taxon>
        <taxon>asterids</taxon>
        <taxon>campanulids</taxon>
        <taxon>Asterales</taxon>
        <taxon>Asteraceae</taxon>
        <taxon>Asteroideae</taxon>
        <taxon>Heliantheae alliance</taxon>
        <taxon>Heliantheae</taxon>
        <taxon>Ambrosia</taxon>
    </lineage>
</organism>
<dbReference type="Proteomes" id="UP001206925">
    <property type="component" value="Unassembled WGS sequence"/>
</dbReference>
<proteinExistence type="predicted"/>
<evidence type="ECO:0000259" key="1">
    <source>
        <dbReference type="Pfam" id="PF00940"/>
    </source>
</evidence>
<comment type="caution">
    <text evidence="2">The sequence shown here is derived from an EMBL/GenBank/DDBJ whole genome shotgun (WGS) entry which is preliminary data.</text>
</comment>
<gene>
    <name evidence="2" type="ORF">M8C21_029299</name>
</gene>
<dbReference type="AlphaFoldDB" id="A0AAD5GXU1"/>
<dbReference type="Pfam" id="PF00940">
    <property type="entry name" value="RNA_pol"/>
    <property type="match status" value="1"/>
</dbReference>
<dbReference type="InterPro" id="IPR046950">
    <property type="entry name" value="DNA-dir_Rpol_C_phage-type"/>
</dbReference>
<dbReference type="InterPro" id="IPR043502">
    <property type="entry name" value="DNA/RNA_pol_sf"/>
</dbReference>
<dbReference type="SUPFAM" id="SSF56672">
    <property type="entry name" value="DNA/RNA polymerases"/>
    <property type="match status" value="1"/>
</dbReference>
<reference evidence="2" key="1">
    <citation type="submission" date="2022-06" db="EMBL/GenBank/DDBJ databases">
        <title>Uncovering the hologenomic basis of an extraordinary plant invasion.</title>
        <authorList>
            <person name="Bieker V.C."/>
            <person name="Martin M.D."/>
            <person name="Gilbert T."/>
            <person name="Hodgins K."/>
            <person name="Battlay P."/>
            <person name="Petersen B."/>
            <person name="Wilson J."/>
        </authorList>
    </citation>
    <scope>NUCLEOTIDE SEQUENCE</scope>
    <source>
        <strain evidence="2">AA19_3_7</strain>
        <tissue evidence="2">Leaf</tissue>
    </source>
</reference>
<protein>
    <recommendedName>
        <fullName evidence="1">DNA-directed RNA polymerase C-terminal domain-containing protein</fullName>
    </recommendedName>
</protein>
<accession>A0AAD5GXU1</accession>
<evidence type="ECO:0000313" key="2">
    <source>
        <dbReference type="EMBL" id="KAI7755593.1"/>
    </source>
</evidence>
<feature type="non-terminal residue" evidence="2">
    <location>
        <position position="96"/>
    </location>
</feature>